<evidence type="ECO:0000313" key="2">
    <source>
        <dbReference type="Proteomes" id="UP000184206"/>
    </source>
</evidence>
<proteinExistence type="predicted"/>
<gene>
    <name evidence="1" type="ORF">SAMN02745189_00809</name>
</gene>
<keyword evidence="2" id="KW-1185">Reference proteome</keyword>
<dbReference type="STRING" id="1123231.SAMN02745189_00809"/>
<accession>A0A1M7CKN9</accession>
<dbReference type="AlphaFoldDB" id="A0A1M7CKN9"/>
<dbReference type="Proteomes" id="UP000184206">
    <property type="component" value="Unassembled WGS sequence"/>
</dbReference>
<dbReference type="RefSeq" id="WP_072708511.1">
    <property type="nucleotide sequence ID" value="NZ_FRCF01000002.1"/>
</dbReference>
<dbReference type="OrthoDB" id="2388542at2"/>
<sequence length="190" mass="22735">MRKKNEKLKVYEFLYNRLPFSEDEAKEYQALRRSEKLEEAFERHLSRIKTANMEIHWHSEVYVDGRCEFIHVLLVTDYCYYIFILHDLAGSHYINAFNILCNDAHDAVLDLNRSEKLYQMFRAQLIDEGAFQRPIIVKYVMMNDEFRLKTRKSDLFLSKENLDYYLKAIEHSAVLKKKDAPLPSRLITET</sequence>
<organism evidence="1 2">
    <name type="scientific">Lacicoccus alkaliphilus DSM 16010</name>
    <dbReference type="NCBI Taxonomy" id="1123231"/>
    <lineage>
        <taxon>Bacteria</taxon>
        <taxon>Bacillati</taxon>
        <taxon>Bacillota</taxon>
        <taxon>Bacilli</taxon>
        <taxon>Bacillales</taxon>
        <taxon>Salinicoccaceae</taxon>
        <taxon>Lacicoccus</taxon>
    </lineage>
</organism>
<dbReference type="EMBL" id="FRCF01000002">
    <property type="protein sequence ID" value="SHL67703.1"/>
    <property type="molecule type" value="Genomic_DNA"/>
</dbReference>
<evidence type="ECO:0000313" key="1">
    <source>
        <dbReference type="EMBL" id="SHL67703.1"/>
    </source>
</evidence>
<name>A0A1M7CKN9_9BACL</name>
<protein>
    <submittedName>
        <fullName evidence="1">Uncharacterized protein</fullName>
    </submittedName>
</protein>
<reference evidence="1 2" key="1">
    <citation type="submission" date="2016-11" db="EMBL/GenBank/DDBJ databases">
        <authorList>
            <person name="Jaros S."/>
            <person name="Januszkiewicz K."/>
            <person name="Wedrychowicz H."/>
        </authorList>
    </citation>
    <scope>NUCLEOTIDE SEQUENCE [LARGE SCALE GENOMIC DNA]</scope>
    <source>
        <strain evidence="1 2">DSM 16010</strain>
    </source>
</reference>